<dbReference type="EMBL" id="DS113488">
    <property type="protein sequence ID" value="EAY03995.1"/>
    <property type="molecule type" value="Genomic_DNA"/>
</dbReference>
<protein>
    <submittedName>
        <fullName evidence="5">Ribosomal protein L38e, putative</fullName>
    </submittedName>
</protein>
<dbReference type="PANTHER" id="PTHR10965">
    <property type="entry name" value="60S RIBOSOMAL PROTEIN L38"/>
    <property type="match status" value="1"/>
</dbReference>
<evidence type="ECO:0000256" key="4">
    <source>
        <dbReference type="RuleBase" id="RU003445"/>
    </source>
</evidence>
<dbReference type="Pfam" id="PF01781">
    <property type="entry name" value="Ribosomal_L38e"/>
    <property type="match status" value="1"/>
</dbReference>
<dbReference type="PANTHER" id="PTHR10965:SF0">
    <property type="entry name" value="LARGE RIBOSOMAL SUBUNIT PROTEIN EL38"/>
    <property type="match status" value="1"/>
</dbReference>
<reference evidence="5" key="2">
    <citation type="journal article" date="2007" name="Science">
        <title>Draft genome sequence of the sexually transmitted pathogen Trichomonas vaginalis.</title>
        <authorList>
            <person name="Carlton J.M."/>
            <person name="Hirt R.P."/>
            <person name="Silva J.C."/>
            <person name="Delcher A.L."/>
            <person name="Schatz M."/>
            <person name="Zhao Q."/>
            <person name="Wortman J.R."/>
            <person name="Bidwell S.L."/>
            <person name="Alsmark U.C.M."/>
            <person name="Besteiro S."/>
            <person name="Sicheritz-Ponten T."/>
            <person name="Noel C.J."/>
            <person name="Dacks J.B."/>
            <person name="Foster P.G."/>
            <person name="Simillion C."/>
            <person name="Van de Peer Y."/>
            <person name="Miranda-Saavedra D."/>
            <person name="Barton G.J."/>
            <person name="Westrop G.D."/>
            <person name="Mueller S."/>
            <person name="Dessi D."/>
            <person name="Fiori P.L."/>
            <person name="Ren Q."/>
            <person name="Paulsen I."/>
            <person name="Zhang H."/>
            <person name="Bastida-Corcuera F.D."/>
            <person name="Simoes-Barbosa A."/>
            <person name="Brown M.T."/>
            <person name="Hayes R.D."/>
            <person name="Mukherjee M."/>
            <person name="Okumura C.Y."/>
            <person name="Schneider R."/>
            <person name="Smith A.J."/>
            <person name="Vanacova S."/>
            <person name="Villalvazo M."/>
            <person name="Haas B.J."/>
            <person name="Pertea M."/>
            <person name="Feldblyum T.V."/>
            <person name="Utterback T.R."/>
            <person name="Shu C.L."/>
            <person name="Osoegawa K."/>
            <person name="de Jong P.J."/>
            <person name="Hrdy I."/>
            <person name="Horvathova L."/>
            <person name="Zubacova Z."/>
            <person name="Dolezal P."/>
            <person name="Malik S.B."/>
            <person name="Logsdon J.M. Jr."/>
            <person name="Henze K."/>
            <person name="Gupta A."/>
            <person name="Wang C.C."/>
            <person name="Dunne R.L."/>
            <person name="Upcroft J.A."/>
            <person name="Upcroft P."/>
            <person name="White O."/>
            <person name="Salzberg S.L."/>
            <person name="Tang P."/>
            <person name="Chiu C.-H."/>
            <person name="Lee Y.-S."/>
            <person name="Embley T.M."/>
            <person name="Coombs G.H."/>
            <person name="Mottram J.C."/>
            <person name="Tachezy J."/>
            <person name="Fraser-Liggett C.M."/>
            <person name="Johnson P.J."/>
        </authorList>
    </citation>
    <scope>NUCLEOTIDE SEQUENCE [LARGE SCALE GENOMIC DNA]</scope>
    <source>
        <strain evidence="5">G3</strain>
    </source>
</reference>
<dbReference type="OMA" id="FRTKDEK"/>
<dbReference type="GO" id="GO:0003735">
    <property type="term" value="F:structural constituent of ribosome"/>
    <property type="evidence" value="ECO:0000318"/>
    <property type="project" value="GO_Central"/>
</dbReference>
<dbReference type="FunCoup" id="A2ETM7">
    <property type="interactions" value="723"/>
</dbReference>
<dbReference type="Proteomes" id="UP000001542">
    <property type="component" value="Unassembled WGS sequence"/>
</dbReference>
<dbReference type="KEGG" id="tva:4761844"/>
<dbReference type="InterPro" id="IPR002675">
    <property type="entry name" value="Ribosomal_eL38"/>
</dbReference>
<evidence type="ECO:0000256" key="2">
    <source>
        <dbReference type="ARBA" id="ARBA00022980"/>
    </source>
</evidence>
<dbReference type="VEuPathDB" id="TrichDB:TVAG_195880"/>
<reference evidence="5" key="1">
    <citation type="submission" date="2006-10" db="EMBL/GenBank/DDBJ databases">
        <authorList>
            <person name="Amadeo P."/>
            <person name="Zhao Q."/>
            <person name="Wortman J."/>
            <person name="Fraser-Liggett C."/>
            <person name="Carlton J."/>
        </authorList>
    </citation>
    <scope>NUCLEOTIDE SEQUENCE</scope>
    <source>
        <strain evidence="5">G3</strain>
    </source>
</reference>
<keyword evidence="6" id="KW-1185">Reference proteome</keyword>
<dbReference type="RefSeq" id="XP_001316218.1">
    <property type="nucleotide sequence ID" value="XM_001316183.1"/>
</dbReference>
<comment type="similarity">
    <text evidence="1 4">Belongs to the eukaryotic ribosomal protein eL38 family.</text>
</comment>
<evidence type="ECO:0000313" key="6">
    <source>
        <dbReference type="Proteomes" id="UP000001542"/>
    </source>
</evidence>
<dbReference type="GO" id="GO:0006412">
    <property type="term" value="P:translation"/>
    <property type="evidence" value="ECO:0007669"/>
    <property type="project" value="InterPro"/>
</dbReference>
<keyword evidence="2 4" id="KW-0689">Ribosomal protein</keyword>
<dbReference type="OrthoDB" id="10258478at2759"/>
<dbReference type="FunFam" id="3.30.720.90:FF:000003">
    <property type="entry name" value="60S ribosomal protein L38"/>
    <property type="match status" value="1"/>
</dbReference>
<dbReference type="InterPro" id="IPR038464">
    <property type="entry name" value="Ribosomal_eL38_sf"/>
</dbReference>
<dbReference type="AlphaFoldDB" id="A2ETM7"/>
<dbReference type="eggNOG" id="KOG3499">
    <property type="taxonomic scope" value="Eukaryota"/>
</dbReference>
<dbReference type="InParanoid" id="A2ETM7"/>
<dbReference type="VEuPathDB" id="TrichDB:TVAGG3_0404110"/>
<keyword evidence="3 4" id="KW-0687">Ribonucleoprotein</keyword>
<name>A2ETM7_TRIV3</name>
<evidence type="ECO:0000256" key="1">
    <source>
        <dbReference type="ARBA" id="ARBA00007803"/>
    </source>
</evidence>
<organism evidence="5 6">
    <name type="scientific">Trichomonas vaginalis (strain ATCC PRA-98 / G3)</name>
    <dbReference type="NCBI Taxonomy" id="412133"/>
    <lineage>
        <taxon>Eukaryota</taxon>
        <taxon>Metamonada</taxon>
        <taxon>Parabasalia</taxon>
        <taxon>Trichomonadida</taxon>
        <taxon>Trichomonadidae</taxon>
        <taxon>Trichomonas</taxon>
    </lineage>
</organism>
<gene>
    <name evidence="5" type="ORF">TVAG_195880</name>
</gene>
<dbReference type="GO" id="GO:0022618">
    <property type="term" value="P:protein-RNA complex assembly"/>
    <property type="evidence" value="ECO:0000318"/>
    <property type="project" value="GO_Central"/>
</dbReference>
<dbReference type="SMR" id="A2ETM7"/>
<evidence type="ECO:0000313" key="5">
    <source>
        <dbReference type="EMBL" id="EAY03995.1"/>
    </source>
</evidence>
<sequence length="98" mass="11345">MIGTLHANKNEKRFRKVGWPFFTSMPKQVTTPKEFLALAARSDAKWVKVKKSSDENTKFKLRTTKYLYTLTVKPKFVELVQNSIPESLEVIVLDKKAE</sequence>
<dbReference type="GO" id="GO:0022625">
    <property type="term" value="C:cytosolic large ribosomal subunit"/>
    <property type="evidence" value="ECO:0000318"/>
    <property type="project" value="GO_Central"/>
</dbReference>
<accession>A2ETM7</accession>
<proteinExistence type="inferred from homology"/>
<dbReference type="STRING" id="5722.A2ETM7"/>
<evidence type="ECO:0000256" key="3">
    <source>
        <dbReference type="ARBA" id="ARBA00023274"/>
    </source>
</evidence>
<dbReference type="Gene3D" id="3.30.720.90">
    <property type="match status" value="1"/>
</dbReference>